<evidence type="ECO:0000313" key="3">
    <source>
        <dbReference type="Proteomes" id="UP001152795"/>
    </source>
</evidence>
<dbReference type="SUPFAM" id="SSF50249">
    <property type="entry name" value="Nucleic acid-binding proteins"/>
    <property type="match status" value="1"/>
</dbReference>
<accession>A0A7D9DAP0</accession>
<keyword evidence="3" id="KW-1185">Reference proteome</keyword>
<dbReference type="AlphaFoldDB" id="A0A7D9DAP0"/>
<gene>
    <name evidence="2" type="ORF">PACLA_8A063695</name>
</gene>
<dbReference type="EMBL" id="CACRXK020000344">
    <property type="protein sequence ID" value="CAB3981012.1"/>
    <property type="molecule type" value="Genomic_DNA"/>
</dbReference>
<reference evidence="2" key="1">
    <citation type="submission" date="2020-04" db="EMBL/GenBank/DDBJ databases">
        <authorList>
            <person name="Alioto T."/>
            <person name="Alioto T."/>
            <person name="Gomez Garrido J."/>
        </authorList>
    </citation>
    <scope>NUCLEOTIDE SEQUENCE</scope>
    <source>
        <strain evidence="2">A484AB</strain>
    </source>
</reference>
<evidence type="ECO:0000256" key="1">
    <source>
        <dbReference type="SAM" id="MobiDB-lite"/>
    </source>
</evidence>
<sequence>MASSQDDVKKQEINTEEKHNKYKARYESSSPVKLSKYQLKRNNWTAEDEIHLNKWRRLEEPNAVDVNFDIQEQPCQDDIKPGLTNVTSVVAGETNMQVNVNGRISFQGTIKTILTKGKLLQKQDALFTDNTGTVRLVLWEKDIDRVTSGSSYKLSNVMVREYDQSKYLSLSKKSIIEQVTNIVERKD</sequence>
<feature type="region of interest" description="Disordered" evidence="1">
    <location>
        <begin position="1"/>
        <end position="27"/>
    </location>
</feature>
<name>A0A7D9DAP0_PARCT</name>
<organism evidence="2 3">
    <name type="scientific">Paramuricea clavata</name>
    <name type="common">Red gorgonian</name>
    <name type="synonym">Violescent sea-whip</name>
    <dbReference type="NCBI Taxonomy" id="317549"/>
    <lineage>
        <taxon>Eukaryota</taxon>
        <taxon>Metazoa</taxon>
        <taxon>Cnidaria</taxon>
        <taxon>Anthozoa</taxon>
        <taxon>Octocorallia</taxon>
        <taxon>Malacalcyonacea</taxon>
        <taxon>Plexauridae</taxon>
        <taxon>Paramuricea</taxon>
    </lineage>
</organism>
<proteinExistence type="predicted"/>
<comment type="caution">
    <text evidence="2">The sequence shown here is derived from an EMBL/GenBank/DDBJ whole genome shotgun (WGS) entry which is preliminary data.</text>
</comment>
<feature type="compositionally biased region" description="Basic and acidic residues" evidence="1">
    <location>
        <begin position="1"/>
        <end position="19"/>
    </location>
</feature>
<dbReference type="Gene3D" id="2.40.50.140">
    <property type="entry name" value="Nucleic acid-binding proteins"/>
    <property type="match status" value="1"/>
</dbReference>
<dbReference type="Proteomes" id="UP001152795">
    <property type="component" value="Unassembled WGS sequence"/>
</dbReference>
<evidence type="ECO:0000313" key="2">
    <source>
        <dbReference type="EMBL" id="CAB3981012.1"/>
    </source>
</evidence>
<dbReference type="OrthoDB" id="5970613at2759"/>
<protein>
    <submittedName>
        <fullName evidence="2">Uncharacterized protein</fullName>
    </submittedName>
</protein>
<dbReference type="InterPro" id="IPR012340">
    <property type="entry name" value="NA-bd_OB-fold"/>
</dbReference>